<dbReference type="OrthoDB" id="292964at2759"/>
<proteinExistence type="inferred from homology"/>
<gene>
    <name evidence="11" type="ORF">BCV69DRAFT_268519</name>
</gene>
<dbReference type="RefSeq" id="XP_025349093.1">
    <property type="nucleotide sequence ID" value="XM_025490868.1"/>
</dbReference>
<dbReference type="GeneID" id="37012602"/>
<dbReference type="PROSITE" id="PS50235">
    <property type="entry name" value="USP_3"/>
    <property type="match status" value="1"/>
</dbReference>
<dbReference type="InterPro" id="IPR006615">
    <property type="entry name" value="Pept_C19_DUSP"/>
</dbReference>
<evidence type="ECO:0000256" key="4">
    <source>
        <dbReference type="ARBA" id="ARBA00022670"/>
    </source>
</evidence>
<dbReference type="InterPro" id="IPR050185">
    <property type="entry name" value="Ub_carboxyl-term_hydrolase"/>
</dbReference>
<dbReference type="CDD" id="cd02674">
    <property type="entry name" value="Peptidase_C19R"/>
    <property type="match status" value="1"/>
</dbReference>
<evidence type="ECO:0000259" key="9">
    <source>
        <dbReference type="PROSITE" id="PS50235"/>
    </source>
</evidence>
<evidence type="ECO:0000313" key="11">
    <source>
        <dbReference type="EMBL" id="PWN21933.1"/>
    </source>
</evidence>
<keyword evidence="5" id="KW-0833">Ubl conjugation pathway</keyword>
<dbReference type="Pfam" id="PF00443">
    <property type="entry name" value="UCH"/>
    <property type="match status" value="1"/>
</dbReference>
<dbReference type="PROSITE" id="PS00973">
    <property type="entry name" value="USP_2"/>
    <property type="match status" value="1"/>
</dbReference>
<dbReference type="SMART" id="SM00695">
    <property type="entry name" value="DUSP"/>
    <property type="match status" value="1"/>
</dbReference>
<evidence type="ECO:0000256" key="8">
    <source>
        <dbReference type="SAM" id="MobiDB-lite"/>
    </source>
</evidence>
<dbReference type="InterPro" id="IPR035927">
    <property type="entry name" value="DUSP-like_sf"/>
</dbReference>
<name>A0A316UC02_9BASI</name>
<feature type="compositionally biased region" description="Low complexity" evidence="8">
    <location>
        <begin position="1429"/>
        <end position="1443"/>
    </location>
</feature>
<feature type="compositionally biased region" description="Low complexity" evidence="8">
    <location>
        <begin position="1212"/>
        <end position="1226"/>
    </location>
</feature>
<feature type="compositionally biased region" description="Polar residues" evidence="8">
    <location>
        <begin position="520"/>
        <end position="529"/>
    </location>
</feature>
<keyword evidence="7" id="KW-0788">Thiol protease</keyword>
<evidence type="ECO:0000256" key="7">
    <source>
        <dbReference type="ARBA" id="ARBA00022807"/>
    </source>
</evidence>
<dbReference type="PROSITE" id="PS00972">
    <property type="entry name" value="USP_1"/>
    <property type="match status" value="1"/>
</dbReference>
<keyword evidence="12" id="KW-1185">Reference proteome</keyword>
<feature type="compositionally biased region" description="Polar residues" evidence="8">
    <location>
        <begin position="65"/>
        <end position="74"/>
    </location>
</feature>
<dbReference type="InterPro" id="IPR018200">
    <property type="entry name" value="USP_CS"/>
</dbReference>
<dbReference type="InterPro" id="IPR028889">
    <property type="entry name" value="USP"/>
</dbReference>
<feature type="compositionally biased region" description="Low complexity" evidence="8">
    <location>
        <begin position="1501"/>
        <end position="1517"/>
    </location>
</feature>
<dbReference type="InterPro" id="IPR001394">
    <property type="entry name" value="Peptidase_C19_UCH"/>
</dbReference>
<evidence type="ECO:0000256" key="1">
    <source>
        <dbReference type="ARBA" id="ARBA00000707"/>
    </source>
</evidence>
<feature type="domain" description="DUSP" evidence="10">
    <location>
        <begin position="225"/>
        <end position="337"/>
    </location>
</feature>
<dbReference type="GO" id="GO:0016579">
    <property type="term" value="P:protein deubiquitination"/>
    <property type="evidence" value="ECO:0007669"/>
    <property type="project" value="InterPro"/>
</dbReference>
<dbReference type="PANTHER" id="PTHR21646:SF24">
    <property type="entry name" value="UBIQUITIN CARBOXYL-TERMINAL HYDROLASE"/>
    <property type="match status" value="1"/>
</dbReference>
<feature type="compositionally biased region" description="Polar residues" evidence="8">
    <location>
        <begin position="83"/>
        <end position="94"/>
    </location>
</feature>
<accession>A0A316UC02</accession>
<evidence type="ECO:0000313" key="12">
    <source>
        <dbReference type="Proteomes" id="UP000245942"/>
    </source>
</evidence>
<feature type="compositionally biased region" description="Basic and acidic residues" evidence="8">
    <location>
        <begin position="1613"/>
        <end position="1625"/>
    </location>
</feature>
<comment type="similarity">
    <text evidence="2">Belongs to the peptidase C19 family.</text>
</comment>
<keyword evidence="6" id="KW-0378">Hydrolase</keyword>
<dbReference type="InterPro" id="IPR038765">
    <property type="entry name" value="Papain-like_cys_pep_sf"/>
</dbReference>
<dbReference type="Gene3D" id="3.30.2230.10">
    <property type="entry name" value="DUSP-like"/>
    <property type="match status" value="1"/>
</dbReference>
<feature type="compositionally biased region" description="Acidic residues" evidence="8">
    <location>
        <begin position="1567"/>
        <end position="1578"/>
    </location>
</feature>
<sequence>MSERLNHQQSSDQAHPLHLSPTSARATPPQPSASQAEQGQAPVDDEHQAAATLPPRYSPREQQEHSPQATTSASAPFYPIPPVSSSLGPATHSQDPYPRSDSPRRKFPISTGSAASQVNAFKRARTSSPGSEAGATYSAANSDFGDVESPSVQSSNHHSGQHLHRPHQETAYLQSHPMSDAGSSLGGIIDAKALRLDEPTPPPDSAMASPLLRTTAGTAPTQNAPSATEQAGSIRELMTLPLKSGDTWYLASTTWFKKWAAFCDAAKEVPGSEVQHNVGAIDNSDLLAVDADNSLGQASLAPDLREQVNFELVPAEAWNLLASWYGVSGPVFPRHCVLGPDGNTVTLELYVPMISFTRLVSPITGQNTTEIPIAVISRATPLLEVRQRAMVELQIKVDSEADVRLWTLPDNVSSVVELNAREAQAAEGYETVEEAMLSEQLAALLTRPPGQVQPFGVEVKGSDGVWPSDRAEVQSPAKASVRNIFAQTGGDSFSKLQQASPGPVAIPEPQGATHAPRAMSTRSKTASERSSGVILGLKGLSNMGNTCFMNSALQCLSNTPELRDYFVSKVFEDEINVDNPLGNKGALAEAFGHLIQQLWSGFGTSFQPRDFKWSLARFAPQFSGYAQQDTQELLAFLLDGLHEDLNRIKKKPYIESPDWQGGGLKEMVKFAKKQWEIYKARNDSVIVDLFQGQYRSTLVCPECSKVSIKFDPFMYLTLPLPSKAKWRHQVTFVPYDPQSPIKTINMTLSYESSMSKLKQVIGEVTGANPKRLIGGEPYNRKFWRFYYDYEPVHVIEKADHVFFWELPADFSLSPPRVKGQQRSYSEPRPVEPQAFENRAYASLVSEHEKEEHVVLPVFTQVPDEAAPRGLPFFVSIPKDKANDLKAIHQAVLEQYSRYSPNAAELAATFEPPRGPLNAGDPTSAAPLGHDATGNGSWEMINAQQKPLDEISGDTFAEITPNGDVIETSASRSSSQEAAAAVGPSIIEELPQALLPAYEILYMLVPPGSSKPLLTDGTAWEDASEGLLQRAERLGVQGPNAEEEIAPPSRPSVPLVYTGGALVCVWNRGAANELLSASSLENEWGDLREEVDDPQTTQDKIAATQKRKGKDTLHIDDCLDEFTKEEKLGEEDPWYCPQCKDFRQATKKFDLWKVPDILVVHLKRFSAGRGLRDKIETVVDFPIEGLDLTARVEAAKAVKQLDEEKAAGMTDDSSSAESSGSASPTAADGLAAPEDLSASILSAISEANDDAVTSDKPIYDLFAVDNHFGGLGGGHYTASARNDLDGKWHYFDDSHVREIRDPEEVKSSAAYLLFYRRRTTRAIGGKTREIVKTARAREEAAAAQRPPAFDAPYEGDETMKVTVEDYPSSSYAGPSSLAGIQAASSIYRNTGRNASSRTLDSDDAEDAPPIALSWGRDSHQMPGSFHPYVSPGSSPSPDDSNSFDPYEKDDTPPESFGGAPSGYHESSIRSGLRARRTQWIDSDDDVEEPEAVYRGVGRQQDSSSSSGSTALLGPAAAHHLPHQQEPPRYTPRARGGAGIGDGGDDDYDEVAGVTSSAPDSGAAGDESIASDEAEGDVSSDEERGAVSSDDGEVAPPSVGRGEIVGGFGDEQDDGEVHALGKKDWSS</sequence>
<dbReference type="Proteomes" id="UP000245942">
    <property type="component" value="Unassembled WGS sequence"/>
</dbReference>
<feature type="region of interest" description="Disordered" evidence="8">
    <location>
        <begin position="496"/>
        <end position="529"/>
    </location>
</feature>
<dbReference type="EC" id="3.4.19.12" evidence="3"/>
<feature type="domain" description="USP" evidence="9">
    <location>
        <begin position="538"/>
        <end position="1317"/>
    </location>
</feature>
<feature type="region of interest" description="Disordered" evidence="8">
    <location>
        <begin position="1391"/>
        <end position="1625"/>
    </location>
</feature>
<comment type="catalytic activity">
    <reaction evidence="1">
        <text>Thiol-dependent hydrolysis of ester, thioester, amide, peptide and isopeptide bonds formed by the C-terminal Gly of ubiquitin (a 76-residue protein attached to proteins as an intracellular targeting signal).</text>
        <dbReference type="EC" id="3.4.19.12"/>
    </reaction>
</comment>
<dbReference type="SUPFAM" id="SSF143791">
    <property type="entry name" value="DUSP-like"/>
    <property type="match status" value="1"/>
</dbReference>
<feature type="region of interest" description="Disordered" evidence="8">
    <location>
        <begin position="909"/>
        <end position="930"/>
    </location>
</feature>
<evidence type="ECO:0000259" key="10">
    <source>
        <dbReference type="PROSITE" id="PS51283"/>
    </source>
</evidence>
<dbReference type="EMBL" id="KZ819324">
    <property type="protein sequence ID" value="PWN21933.1"/>
    <property type="molecule type" value="Genomic_DNA"/>
</dbReference>
<keyword evidence="4" id="KW-0645">Protease</keyword>
<evidence type="ECO:0000256" key="3">
    <source>
        <dbReference type="ARBA" id="ARBA00012759"/>
    </source>
</evidence>
<feature type="compositionally biased region" description="Polar residues" evidence="8">
    <location>
        <begin position="110"/>
        <end position="119"/>
    </location>
</feature>
<feature type="region of interest" description="Disordered" evidence="8">
    <location>
        <begin position="1"/>
        <end position="169"/>
    </location>
</feature>
<evidence type="ECO:0000256" key="6">
    <source>
        <dbReference type="ARBA" id="ARBA00022801"/>
    </source>
</evidence>
<dbReference type="Gene3D" id="3.90.70.10">
    <property type="entry name" value="Cysteine proteinases"/>
    <property type="match status" value="2"/>
</dbReference>
<dbReference type="GO" id="GO:0006508">
    <property type="term" value="P:proteolysis"/>
    <property type="evidence" value="ECO:0007669"/>
    <property type="project" value="UniProtKB-KW"/>
</dbReference>
<feature type="region of interest" description="Disordered" evidence="8">
    <location>
        <begin position="1202"/>
        <end position="1228"/>
    </location>
</feature>
<dbReference type="SUPFAM" id="SSF54001">
    <property type="entry name" value="Cysteine proteinases"/>
    <property type="match status" value="1"/>
</dbReference>
<dbReference type="Pfam" id="PF06337">
    <property type="entry name" value="DUSP"/>
    <property type="match status" value="1"/>
</dbReference>
<evidence type="ECO:0000256" key="5">
    <source>
        <dbReference type="ARBA" id="ARBA00022786"/>
    </source>
</evidence>
<protein>
    <recommendedName>
        <fullName evidence="3">ubiquitinyl hydrolase 1</fullName>
        <ecNumber evidence="3">3.4.19.12</ecNumber>
    </recommendedName>
</protein>
<dbReference type="PANTHER" id="PTHR21646">
    <property type="entry name" value="UBIQUITIN CARBOXYL-TERMINAL HYDROLASE"/>
    <property type="match status" value="1"/>
</dbReference>
<dbReference type="STRING" id="1684307.A0A316UC02"/>
<reference evidence="11 12" key="1">
    <citation type="journal article" date="2018" name="Mol. Biol. Evol.">
        <title>Broad Genomic Sampling Reveals a Smut Pathogenic Ancestry of the Fungal Clade Ustilaginomycotina.</title>
        <authorList>
            <person name="Kijpornyongpan T."/>
            <person name="Mondo S.J."/>
            <person name="Barry K."/>
            <person name="Sandor L."/>
            <person name="Lee J."/>
            <person name="Lipzen A."/>
            <person name="Pangilinan J."/>
            <person name="LaButti K."/>
            <person name="Hainaut M."/>
            <person name="Henrissat B."/>
            <person name="Grigoriev I.V."/>
            <person name="Spatafora J.W."/>
            <person name="Aime M.C."/>
        </authorList>
    </citation>
    <scope>NUCLEOTIDE SEQUENCE [LARGE SCALE GENOMIC DNA]</scope>
    <source>
        <strain evidence="11 12">MCA 4718</strain>
    </source>
</reference>
<dbReference type="GO" id="GO:0004843">
    <property type="term" value="F:cysteine-type deubiquitinase activity"/>
    <property type="evidence" value="ECO:0007669"/>
    <property type="project" value="UniProtKB-EC"/>
</dbReference>
<feature type="compositionally biased region" description="Acidic residues" evidence="8">
    <location>
        <begin position="1480"/>
        <end position="1489"/>
    </location>
</feature>
<dbReference type="PROSITE" id="PS51283">
    <property type="entry name" value="DUSP"/>
    <property type="match status" value="1"/>
</dbReference>
<evidence type="ECO:0000256" key="2">
    <source>
        <dbReference type="ARBA" id="ARBA00009085"/>
    </source>
</evidence>
<organism evidence="11 12">
    <name type="scientific">Pseudomicrostroma glucosiphilum</name>
    <dbReference type="NCBI Taxonomy" id="1684307"/>
    <lineage>
        <taxon>Eukaryota</taxon>
        <taxon>Fungi</taxon>
        <taxon>Dikarya</taxon>
        <taxon>Basidiomycota</taxon>
        <taxon>Ustilaginomycotina</taxon>
        <taxon>Exobasidiomycetes</taxon>
        <taxon>Microstromatales</taxon>
        <taxon>Microstromatales incertae sedis</taxon>
        <taxon>Pseudomicrostroma</taxon>
    </lineage>
</organism>